<evidence type="ECO:0000313" key="19">
    <source>
        <dbReference type="Proteomes" id="UP000177360"/>
    </source>
</evidence>
<keyword evidence="7 16" id="KW-0285">Flavoprotein</keyword>
<keyword evidence="14 16" id="KW-0961">Cell wall biogenesis/degradation</keyword>
<dbReference type="PROSITE" id="PS51387">
    <property type="entry name" value="FAD_PCMH"/>
    <property type="match status" value="1"/>
</dbReference>
<dbReference type="Pfam" id="PF02873">
    <property type="entry name" value="MurB_C"/>
    <property type="match status" value="1"/>
</dbReference>
<keyword evidence="13 16" id="KW-0131">Cell cycle</keyword>
<dbReference type="Proteomes" id="UP000177360">
    <property type="component" value="Unassembled WGS sequence"/>
</dbReference>
<feature type="active site" evidence="16">
    <location>
        <position position="310"/>
    </location>
</feature>
<keyword evidence="8 16" id="KW-0274">FAD</keyword>
<evidence type="ECO:0000256" key="12">
    <source>
        <dbReference type="ARBA" id="ARBA00023002"/>
    </source>
</evidence>
<dbReference type="SUPFAM" id="SSF56176">
    <property type="entry name" value="FAD-binding/transporter-associated domain-like"/>
    <property type="match status" value="1"/>
</dbReference>
<name>A0A1G2E2L5_9BACT</name>
<evidence type="ECO:0000313" key="18">
    <source>
        <dbReference type="EMBL" id="OGZ20086.1"/>
    </source>
</evidence>
<gene>
    <name evidence="16" type="primary">murB</name>
    <name evidence="18" type="ORF">A2626_00275</name>
</gene>
<evidence type="ECO:0000256" key="1">
    <source>
        <dbReference type="ARBA" id="ARBA00001974"/>
    </source>
</evidence>
<comment type="caution">
    <text evidence="16">Lacks conserved residue(s) required for the propagation of feature annotation.</text>
</comment>
<keyword evidence="9 16" id="KW-0521">NADP</keyword>
<comment type="cofactor">
    <cofactor evidence="1 16">
        <name>FAD</name>
        <dbReference type="ChEBI" id="CHEBI:57692"/>
    </cofactor>
</comment>
<organism evidence="18 19">
    <name type="scientific">Candidatus Nealsonbacteria bacterium RIFCSPHIGHO2_01_FULL_38_55</name>
    <dbReference type="NCBI Taxonomy" id="1801664"/>
    <lineage>
        <taxon>Bacteria</taxon>
        <taxon>Candidatus Nealsoniibacteriota</taxon>
    </lineage>
</organism>
<dbReference type="InterPro" id="IPR036635">
    <property type="entry name" value="MurB_C_sf"/>
</dbReference>
<dbReference type="GO" id="GO:0071555">
    <property type="term" value="P:cell wall organization"/>
    <property type="evidence" value="ECO:0007669"/>
    <property type="project" value="UniProtKB-KW"/>
</dbReference>
<sequence>MEIKESVFLKDFTTIKIGGPADYFFIAKNKNDLIEAVSYVKDRGLPFFILGAGSNVLFSDKGFRGLVIKIWSSNFQALNSKIYAEAGVELKKLVEFSAEAVLTGLEWAAGIPGSVGGAIYGNVGAFGSAIEDSVKEVEVVNINSGKIIKFSKAECLFSNKETIFKKRKELIIISAVFDLKEGSKDEIQKKIKENINYRAKNHPLDFRSAGCVFKNQISNLKSQKLIFKNQNLLNEFPELRRFNEKGIIPTSYLIDKCGLKRRKIGSAQISEKHANFIINLGNAKASDVLELIKITKREVKNKFRVELEEEIQIIK</sequence>
<evidence type="ECO:0000256" key="13">
    <source>
        <dbReference type="ARBA" id="ARBA00023306"/>
    </source>
</evidence>
<comment type="caution">
    <text evidence="18">The sequence shown here is derived from an EMBL/GenBank/DDBJ whole genome shotgun (WGS) entry which is preliminary data.</text>
</comment>
<comment type="function">
    <text evidence="2 16">Cell wall formation.</text>
</comment>
<dbReference type="PANTHER" id="PTHR21071">
    <property type="entry name" value="UDP-N-ACETYLENOLPYRUVOYLGLUCOSAMINE REDUCTASE"/>
    <property type="match status" value="1"/>
</dbReference>
<evidence type="ECO:0000259" key="17">
    <source>
        <dbReference type="PROSITE" id="PS51387"/>
    </source>
</evidence>
<dbReference type="GO" id="GO:0008360">
    <property type="term" value="P:regulation of cell shape"/>
    <property type="evidence" value="ECO:0007669"/>
    <property type="project" value="UniProtKB-KW"/>
</dbReference>
<comment type="similarity">
    <text evidence="16">Belongs to the MurB family.</text>
</comment>
<dbReference type="EC" id="1.3.1.98" evidence="16"/>
<evidence type="ECO:0000256" key="2">
    <source>
        <dbReference type="ARBA" id="ARBA00003921"/>
    </source>
</evidence>
<keyword evidence="5 16" id="KW-0963">Cytoplasm</keyword>
<dbReference type="Gene3D" id="3.90.78.10">
    <property type="entry name" value="UDP-N-acetylenolpyruvoylglucosamine reductase, C-terminal domain"/>
    <property type="match status" value="1"/>
</dbReference>
<evidence type="ECO:0000256" key="7">
    <source>
        <dbReference type="ARBA" id="ARBA00022630"/>
    </source>
</evidence>
<dbReference type="PANTHER" id="PTHR21071:SF4">
    <property type="entry name" value="UDP-N-ACETYLENOLPYRUVOYLGLUCOSAMINE REDUCTASE"/>
    <property type="match status" value="1"/>
</dbReference>
<feature type="domain" description="FAD-binding PCMH-type" evidence="17">
    <location>
        <begin position="16"/>
        <end position="182"/>
    </location>
</feature>
<comment type="catalytic activity">
    <reaction evidence="15 16">
        <text>UDP-N-acetyl-alpha-D-muramate + NADP(+) = UDP-N-acetyl-3-O-(1-carboxyvinyl)-alpha-D-glucosamine + NADPH + H(+)</text>
        <dbReference type="Rhea" id="RHEA:12248"/>
        <dbReference type="ChEBI" id="CHEBI:15378"/>
        <dbReference type="ChEBI" id="CHEBI:57783"/>
        <dbReference type="ChEBI" id="CHEBI:58349"/>
        <dbReference type="ChEBI" id="CHEBI:68483"/>
        <dbReference type="ChEBI" id="CHEBI:70757"/>
        <dbReference type="EC" id="1.3.1.98"/>
    </reaction>
</comment>
<dbReference type="InterPro" id="IPR011601">
    <property type="entry name" value="MurB_C"/>
</dbReference>
<dbReference type="InterPro" id="IPR003170">
    <property type="entry name" value="MurB"/>
</dbReference>
<reference evidence="18 19" key="1">
    <citation type="journal article" date="2016" name="Nat. Commun.">
        <title>Thousands of microbial genomes shed light on interconnected biogeochemical processes in an aquifer system.</title>
        <authorList>
            <person name="Anantharaman K."/>
            <person name="Brown C.T."/>
            <person name="Hug L.A."/>
            <person name="Sharon I."/>
            <person name="Castelle C.J."/>
            <person name="Probst A.J."/>
            <person name="Thomas B.C."/>
            <person name="Singh A."/>
            <person name="Wilkins M.J."/>
            <person name="Karaoz U."/>
            <person name="Brodie E.L."/>
            <person name="Williams K.H."/>
            <person name="Hubbard S.S."/>
            <person name="Banfield J.F."/>
        </authorList>
    </citation>
    <scope>NUCLEOTIDE SEQUENCE [LARGE SCALE GENOMIC DNA]</scope>
</reference>
<protein>
    <recommendedName>
        <fullName evidence="16">UDP-N-acetylenolpyruvoylglucosamine reductase</fullName>
        <ecNumber evidence="16">1.3.1.98</ecNumber>
    </recommendedName>
    <alternativeName>
        <fullName evidence="16">UDP-N-acetylmuramate dehydrogenase</fullName>
    </alternativeName>
</protein>
<dbReference type="InterPro" id="IPR036318">
    <property type="entry name" value="FAD-bd_PCMH-like_sf"/>
</dbReference>
<dbReference type="GO" id="GO:0071949">
    <property type="term" value="F:FAD binding"/>
    <property type="evidence" value="ECO:0007669"/>
    <property type="project" value="InterPro"/>
</dbReference>
<dbReference type="InterPro" id="IPR006094">
    <property type="entry name" value="Oxid_FAD_bind_N"/>
</dbReference>
<evidence type="ECO:0000256" key="11">
    <source>
        <dbReference type="ARBA" id="ARBA00022984"/>
    </source>
</evidence>
<dbReference type="InterPro" id="IPR016169">
    <property type="entry name" value="FAD-bd_PCMH_sub2"/>
</dbReference>
<dbReference type="GO" id="GO:0051301">
    <property type="term" value="P:cell division"/>
    <property type="evidence" value="ECO:0007669"/>
    <property type="project" value="UniProtKB-KW"/>
</dbReference>
<dbReference type="SUPFAM" id="SSF56194">
    <property type="entry name" value="Uridine diphospho-N-Acetylenolpyruvylglucosamine reductase, MurB, C-terminal domain"/>
    <property type="match status" value="1"/>
</dbReference>
<keyword evidence="12 16" id="KW-0560">Oxidoreductase</keyword>
<comment type="subcellular location">
    <subcellularLocation>
        <location evidence="3 16">Cytoplasm</location>
    </subcellularLocation>
</comment>
<dbReference type="InterPro" id="IPR016166">
    <property type="entry name" value="FAD-bd_PCMH"/>
</dbReference>
<accession>A0A1G2E2L5</accession>
<evidence type="ECO:0000256" key="6">
    <source>
        <dbReference type="ARBA" id="ARBA00022618"/>
    </source>
</evidence>
<evidence type="ECO:0000256" key="3">
    <source>
        <dbReference type="ARBA" id="ARBA00004496"/>
    </source>
</evidence>
<evidence type="ECO:0000256" key="16">
    <source>
        <dbReference type="HAMAP-Rule" id="MF_00037"/>
    </source>
</evidence>
<dbReference type="Gene3D" id="3.30.465.10">
    <property type="match status" value="1"/>
</dbReference>
<dbReference type="GO" id="GO:0009252">
    <property type="term" value="P:peptidoglycan biosynthetic process"/>
    <property type="evidence" value="ECO:0007669"/>
    <property type="project" value="UniProtKB-UniRule"/>
</dbReference>
<dbReference type="HAMAP" id="MF_00037">
    <property type="entry name" value="MurB"/>
    <property type="match status" value="1"/>
</dbReference>
<dbReference type="GO" id="GO:0008762">
    <property type="term" value="F:UDP-N-acetylmuramate dehydrogenase activity"/>
    <property type="evidence" value="ECO:0007669"/>
    <property type="project" value="UniProtKB-UniRule"/>
</dbReference>
<keyword evidence="6 16" id="KW-0132">Cell division</keyword>
<evidence type="ECO:0000256" key="9">
    <source>
        <dbReference type="ARBA" id="ARBA00022857"/>
    </source>
</evidence>
<dbReference type="GO" id="GO:0005829">
    <property type="term" value="C:cytosol"/>
    <property type="evidence" value="ECO:0007669"/>
    <property type="project" value="TreeGrafter"/>
</dbReference>
<dbReference type="Gene3D" id="3.30.43.10">
    <property type="entry name" value="Uridine Diphospho-n-acetylenolpyruvylglucosamine Reductase, domain 2"/>
    <property type="match status" value="1"/>
</dbReference>
<dbReference type="UniPathway" id="UPA00219"/>
<dbReference type="EMBL" id="MHLZ01000013">
    <property type="protein sequence ID" value="OGZ20086.1"/>
    <property type="molecule type" value="Genomic_DNA"/>
</dbReference>
<keyword evidence="10 16" id="KW-0133">Cell shape</keyword>
<feature type="active site" description="Proton donor" evidence="16">
    <location>
        <position position="211"/>
    </location>
</feature>
<evidence type="ECO:0000256" key="15">
    <source>
        <dbReference type="ARBA" id="ARBA00048914"/>
    </source>
</evidence>
<evidence type="ECO:0000256" key="5">
    <source>
        <dbReference type="ARBA" id="ARBA00022490"/>
    </source>
</evidence>
<evidence type="ECO:0000256" key="4">
    <source>
        <dbReference type="ARBA" id="ARBA00004752"/>
    </source>
</evidence>
<dbReference type="AlphaFoldDB" id="A0A1G2E2L5"/>
<dbReference type="NCBIfam" id="TIGR00179">
    <property type="entry name" value="murB"/>
    <property type="match status" value="1"/>
</dbReference>
<evidence type="ECO:0000256" key="8">
    <source>
        <dbReference type="ARBA" id="ARBA00022827"/>
    </source>
</evidence>
<dbReference type="InterPro" id="IPR016167">
    <property type="entry name" value="FAD-bd_PCMH_sub1"/>
</dbReference>
<keyword evidence="11 16" id="KW-0573">Peptidoglycan synthesis</keyword>
<evidence type="ECO:0000256" key="10">
    <source>
        <dbReference type="ARBA" id="ARBA00022960"/>
    </source>
</evidence>
<dbReference type="Pfam" id="PF01565">
    <property type="entry name" value="FAD_binding_4"/>
    <property type="match status" value="1"/>
</dbReference>
<proteinExistence type="inferred from homology"/>
<evidence type="ECO:0000256" key="14">
    <source>
        <dbReference type="ARBA" id="ARBA00023316"/>
    </source>
</evidence>
<comment type="pathway">
    <text evidence="4 16">Cell wall biogenesis; peptidoglycan biosynthesis.</text>
</comment>